<accession>A0A517T4S2</accession>
<dbReference type="SFLD" id="SFLDG01129">
    <property type="entry name" value="C1.5:_HAD__Beta-PGM__Phosphata"/>
    <property type="match status" value="1"/>
</dbReference>
<dbReference type="InterPro" id="IPR023214">
    <property type="entry name" value="HAD_sf"/>
</dbReference>
<dbReference type="InterPro" id="IPR006439">
    <property type="entry name" value="HAD-SF_hydro_IA"/>
</dbReference>
<dbReference type="OrthoDB" id="9797415at2"/>
<dbReference type="Pfam" id="PF00702">
    <property type="entry name" value="Hydrolase"/>
    <property type="match status" value="1"/>
</dbReference>
<dbReference type="EC" id="3.1.3.-" evidence="1"/>
<dbReference type="PANTHER" id="PTHR43611">
    <property type="entry name" value="ALPHA-D-GLUCOSE 1-PHOSPHATE PHOSPHATASE"/>
    <property type="match status" value="1"/>
</dbReference>
<proteinExistence type="predicted"/>
<dbReference type="GO" id="GO:0016787">
    <property type="term" value="F:hydrolase activity"/>
    <property type="evidence" value="ECO:0007669"/>
    <property type="project" value="UniProtKB-KW"/>
</dbReference>
<organism evidence="1 2">
    <name type="scientific">Calycomorphotria hydatis</name>
    <dbReference type="NCBI Taxonomy" id="2528027"/>
    <lineage>
        <taxon>Bacteria</taxon>
        <taxon>Pseudomonadati</taxon>
        <taxon>Planctomycetota</taxon>
        <taxon>Planctomycetia</taxon>
        <taxon>Planctomycetales</taxon>
        <taxon>Planctomycetaceae</taxon>
        <taxon>Calycomorphotria</taxon>
    </lineage>
</organism>
<dbReference type="AlphaFoldDB" id="A0A517T4S2"/>
<dbReference type="InterPro" id="IPR036412">
    <property type="entry name" value="HAD-like_sf"/>
</dbReference>
<dbReference type="KEGG" id="chya:V22_05850"/>
<dbReference type="EMBL" id="CP036316">
    <property type="protein sequence ID" value="QDT63364.1"/>
    <property type="molecule type" value="Genomic_DNA"/>
</dbReference>
<dbReference type="PRINTS" id="PR00413">
    <property type="entry name" value="HADHALOGNASE"/>
</dbReference>
<keyword evidence="1" id="KW-0378">Hydrolase</keyword>
<dbReference type="InterPro" id="IPR023198">
    <property type="entry name" value="PGP-like_dom2"/>
</dbReference>
<dbReference type="PANTHER" id="PTHR43611:SF3">
    <property type="entry name" value="FLAVIN MONONUCLEOTIDE HYDROLASE 1, CHLOROPLATIC"/>
    <property type="match status" value="1"/>
</dbReference>
<dbReference type="Proteomes" id="UP000319976">
    <property type="component" value="Chromosome"/>
</dbReference>
<evidence type="ECO:0000313" key="1">
    <source>
        <dbReference type="EMBL" id="QDT63364.1"/>
    </source>
</evidence>
<dbReference type="CDD" id="cd02603">
    <property type="entry name" value="HAD_sEH-N_like"/>
    <property type="match status" value="1"/>
</dbReference>
<dbReference type="RefSeq" id="WP_145259634.1">
    <property type="nucleotide sequence ID" value="NZ_CP036316.1"/>
</dbReference>
<keyword evidence="2" id="KW-1185">Reference proteome</keyword>
<dbReference type="NCBIfam" id="TIGR01549">
    <property type="entry name" value="HAD-SF-IA-v1"/>
    <property type="match status" value="1"/>
</dbReference>
<protein>
    <submittedName>
        <fullName evidence="1">Alpha-D-glucose-1-phosphate phosphatase YihX</fullName>
        <ecNumber evidence="1">3.1.3.-</ecNumber>
    </submittedName>
</protein>
<dbReference type="Gene3D" id="3.40.50.1000">
    <property type="entry name" value="HAD superfamily/HAD-like"/>
    <property type="match status" value="1"/>
</dbReference>
<gene>
    <name evidence="1" type="primary">yihX_2</name>
    <name evidence="1" type="ORF">V22_05850</name>
</gene>
<sequence>MPIRAILCDLGNVLLDFSHERMCRQLGEVLSLPESHVQKFLFSDGWQKRIETGACSDEELLDAFIAEGGTNASLDDLRVAAADIFTPNEDSIQIIHELREAGLRLVLFSNTCPQHIDFIAERYDVLSLFDHCIYSYEVGASKPSPQIYSTGIEACRCTPEEIFYTDDIADYIKAAREHGIQAEQFTSAEEFRSHLIARDVLPN</sequence>
<name>A0A517T4S2_9PLAN</name>
<reference evidence="1 2" key="1">
    <citation type="submission" date="2019-02" db="EMBL/GenBank/DDBJ databases">
        <title>Deep-cultivation of Planctomycetes and their phenomic and genomic characterization uncovers novel biology.</title>
        <authorList>
            <person name="Wiegand S."/>
            <person name="Jogler M."/>
            <person name="Boedeker C."/>
            <person name="Pinto D."/>
            <person name="Vollmers J."/>
            <person name="Rivas-Marin E."/>
            <person name="Kohn T."/>
            <person name="Peeters S.H."/>
            <person name="Heuer A."/>
            <person name="Rast P."/>
            <person name="Oberbeckmann S."/>
            <person name="Bunk B."/>
            <person name="Jeske O."/>
            <person name="Meyerdierks A."/>
            <person name="Storesund J.E."/>
            <person name="Kallscheuer N."/>
            <person name="Luecker S."/>
            <person name="Lage O.M."/>
            <person name="Pohl T."/>
            <person name="Merkel B.J."/>
            <person name="Hornburger P."/>
            <person name="Mueller R.-W."/>
            <person name="Bruemmer F."/>
            <person name="Labrenz M."/>
            <person name="Spormann A.M."/>
            <person name="Op den Camp H."/>
            <person name="Overmann J."/>
            <person name="Amann R."/>
            <person name="Jetten M.S.M."/>
            <person name="Mascher T."/>
            <person name="Medema M.H."/>
            <person name="Devos D.P."/>
            <person name="Kaster A.-K."/>
            <person name="Ovreas L."/>
            <person name="Rohde M."/>
            <person name="Galperin M.Y."/>
            <person name="Jogler C."/>
        </authorList>
    </citation>
    <scope>NUCLEOTIDE SEQUENCE [LARGE SCALE GENOMIC DNA]</scope>
    <source>
        <strain evidence="1 2">V22</strain>
    </source>
</reference>
<dbReference type="Gene3D" id="1.10.150.240">
    <property type="entry name" value="Putative phosphatase, domain 2"/>
    <property type="match status" value="1"/>
</dbReference>
<evidence type="ECO:0000313" key="2">
    <source>
        <dbReference type="Proteomes" id="UP000319976"/>
    </source>
</evidence>
<dbReference type="SUPFAM" id="SSF56784">
    <property type="entry name" value="HAD-like"/>
    <property type="match status" value="1"/>
</dbReference>
<dbReference type="SFLD" id="SFLDS00003">
    <property type="entry name" value="Haloacid_Dehalogenase"/>
    <property type="match status" value="1"/>
</dbReference>